<evidence type="ECO:0000313" key="2">
    <source>
        <dbReference type="EMBL" id="RCH91683.1"/>
    </source>
</evidence>
<dbReference type="EMBL" id="PJQM01002956">
    <property type="protein sequence ID" value="RCH91683.1"/>
    <property type="molecule type" value="Genomic_DNA"/>
</dbReference>
<gene>
    <name evidence="2" type="ORF">CU098_003966</name>
</gene>
<protein>
    <submittedName>
        <fullName evidence="2">Uncharacterized protein</fullName>
    </submittedName>
</protein>
<accession>A0A367JP23</accession>
<dbReference type="AlphaFoldDB" id="A0A367JP23"/>
<feature type="signal peptide" evidence="1">
    <location>
        <begin position="1"/>
        <end position="15"/>
    </location>
</feature>
<dbReference type="STRING" id="4846.A0A367JP23"/>
<evidence type="ECO:0000313" key="3">
    <source>
        <dbReference type="Proteomes" id="UP000253551"/>
    </source>
</evidence>
<name>A0A367JP23_RHIST</name>
<keyword evidence="3" id="KW-1185">Reference proteome</keyword>
<comment type="caution">
    <text evidence="2">The sequence shown here is derived from an EMBL/GenBank/DDBJ whole genome shotgun (WGS) entry which is preliminary data.</text>
</comment>
<organism evidence="2 3">
    <name type="scientific">Rhizopus stolonifer</name>
    <name type="common">Rhizopus nigricans</name>
    <dbReference type="NCBI Taxonomy" id="4846"/>
    <lineage>
        <taxon>Eukaryota</taxon>
        <taxon>Fungi</taxon>
        <taxon>Fungi incertae sedis</taxon>
        <taxon>Mucoromycota</taxon>
        <taxon>Mucoromycotina</taxon>
        <taxon>Mucoromycetes</taxon>
        <taxon>Mucorales</taxon>
        <taxon>Mucorineae</taxon>
        <taxon>Rhizopodaceae</taxon>
        <taxon>Rhizopus</taxon>
    </lineage>
</organism>
<evidence type="ECO:0000256" key="1">
    <source>
        <dbReference type="SAM" id="SignalP"/>
    </source>
</evidence>
<feature type="chain" id="PRO_5017008228" evidence="1">
    <location>
        <begin position="16"/>
        <end position="223"/>
    </location>
</feature>
<dbReference type="Proteomes" id="UP000253551">
    <property type="component" value="Unassembled WGS sequence"/>
</dbReference>
<dbReference type="OrthoDB" id="2250996at2759"/>
<keyword evidence="1" id="KW-0732">Signal</keyword>
<sequence length="223" mass="26181">MKCFLILLYLTIVLALPLQTSFKAIQTTRSIEEEECYVNTIEHYENIVDVVLSSESEELLINLSHIPRATLDHTLQTQAYAMGIYPLNRLQRVKMPVIIGKHIHEMNLRIYQSIQPTIDHYWSIVYNQETQPLSSLNGIIAQHLMDQIDAYNLLGKIKQDLDQIASASYRDLFFRWFREPEELDFLSQHVSDIKTSLLLELHIQLMDFLTRIQVETMELMDYH</sequence>
<proteinExistence type="predicted"/>
<reference evidence="2 3" key="1">
    <citation type="journal article" date="2018" name="G3 (Bethesda)">
        <title>Phylogenetic and Phylogenomic Definition of Rhizopus Species.</title>
        <authorList>
            <person name="Gryganskyi A.P."/>
            <person name="Golan J."/>
            <person name="Dolatabadi S."/>
            <person name="Mondo S."/>
            <person name="Robb S."/>
            <person name="Idnurm A."/>
            <person name="Muszewska A."/>
            <person name="Steczkiewicz K."/>
            <person name="Masonjones S."/>
            <person name="Liao H.L."/>
            <person name="Gajdeczka M.T."/>
            <person name="Anike F."/>
            <person name="Vuek A."/>
            <person name="Anishchenko I.M."/>
            <person name="Voigt K."/>
            <person name="de Hoog G.S."/>
            <person name="Smith M.E."/>
            <person name="Heitman J."/>
            <person name="Vilgalys R."/>
            <person name="Stajich J.E."/>
        </authorList>
    </citation>
    <scope>NUCLEOTIDE SEQUENCE [LARGE SCALE GENOMIC DNA]</scope>
    <source>
        <strain evidence="2 3">LSU 92-RS-03</strain>
    </source>
</reference>